<dbReference type="InterPro" id="IPR029044">
    <property type="entry name" value="Nucleotide-diphossugar_trans"/>
</dbReference>
<dbReference type="GO" id="GO:0016758">
    <property type="term" value="F:hexosyltransferase activity"/>
    <property type="evidence" value="ECO:0007669"/>
    <property type="project" value="UniProtKB-ARBA"/>
</dbReference>
<evidence type="ECO:0000313" key="2">
    <source>
        <dbReference type="EMBL" id="CAD6194763.1"/>
    </source>
</evidence>
<organism evidence="2 3">
    <name type="scientific">Caenorhabditis auriculariae</name>
    <dbReference type="NCBI Taxonomy" id="2777116"/>
    <lineage>
        <taxon>Eukaryota</taxon>
        <taxon>Metazoa</taxon>
        <taxon>Ecdysozoa</taxon>
        <taxon>Nematoda</taxon>
        <taxon>Chromadorea</taxon>
        <taxon>Rhabditida</taxon>
        <taxon>Rhabditina</taxon>
        <taxon>Rhabditomorpha</taxon>
        <taxon>Rhabditoidea</taxon>
        <taxon>Rhabditidae</taxon>
        <taxon>Peloderinae</taxon>
        <taxon>Caenorhabditis</taxon>
    </lineage>
</organism>
<keyword evidence="3" id="KW-1185">Reference proteome</keyword>
<dbReference type="AlphaFoldDB" id="A0A8S1HE54"/>
<comment type="caution">
    <text evidence="2">The sequence shown here is derived from an EMBL/GenBank/DDBJ whole genome shotgun (WGS) entry which is preliminary data.</text>
</comment>
<proteinExistence type="predicted"/>
<dbReference type="Gene3D" id="3.90.550.10">
    <property type="entry name" value="Spore Coat Polysaccharide Biosynthesis Protein SpsA, Chain A"/>
    <property type="match status" value="1"/>
</dbReference>
<dbReference type="Pfam" id="PF00535">
    <property type="entry name" value="Glycos_transf_2"/>
    <property type="match status" value="1"/>
</dbReference>
<name>A0A8S1HE54_9PELO</name>
<dbReference type="Proteomes" id="UP000835052">
    <property type="component" value="Unassembled WGS sequence"/>
</dbReference>
<reference evidence="2" key="1">
    <citation type="submission" date="2020-10" db="EMBL/GenBank/DDBJ databases">
        <authorList>
            <person name="Kikuchi T."/>
        </authorList>
    </citation>
    <scope>NUCLEOTIDE SEQUENCE</scope>
    <source>
        <strain evidence="2">NKZ352</strain>
    </source>
</reference>
<dbReference type="SUPFAM" id="SSF53448">
    <property type="entry name" value="Nucleotide-diphospho-sugar transferases"/>
    <property type="match status" value="1"/>
</dbReference>
<accession>A0A8S1HE54</accession>
<dbReference type="PANTHER" id="PTHR22916">
    <property type="entry name" value="GLYCOSYLTRANSFERASE"/>
    <property type="match status" value="1"/>
</dbReference>
<dbReference type="OrthoDB" id="206708at2759"/>
<feature type="domain" description="Glycosyltransferase 2-like" evidence="1">
    <location>
        <begin position="7"/>
        <end position="181"/>
    </location>
</feature>
<protein>
    <recommendedName>
        <fullName evidence="1">Glycosyltransferase 2-like domain-containing protein</fullName>
    </recommendedName>
</protein>
<dbReference type="InterPro" id="IPR001173">
    <property type="entry name" value="Glyco_trans_2-like"/>
</dbReference>
<evidence type="ECO:0000313" key="3">
    <source>
        <dbReference type="Proteomes" id="UP000835052"/>
    </source>
</evidence>
<dbReference type="PANTHER" id="PTHR22916:SF3">
    <property type="entry name" value="UDP-GLCNAC:BETAGAL BETA-1,3-N-ACETYLGLUCOSAMINYLTRANSFERASE-LIKE PROTEIN 1"/>
    <property type="match status" value="1"/>
</dbReference>
<gene>
    <name evidence="2" type="ORF">CAUJ_LOCUS10682</name>
</gene>
<evidence type="ECO:0000259" key="1">
    <source>
        <dbReference type="Pfam" id="PF00535"/>
    </source>
</evidence>
<sequence length="354" mass="40563">MSVDVAVIIPVKNGEVFIQETFDAILRQTSLSQNITLEICVYDDGSEDETWRILSTFTEKLDERKIGFKRARGLSSKGVGFAKNRAVELSSAKYLCFCDVDDVSSPNRILEQFNEAENLAKDGRLVFLGSQFHRLPPGSTARYTNWANKLNDEEIKTQVYTSHGPTLVAPTWFISRSIFETVTKFNEEFPRGFPEDLDFFFACLRDKRVIFKKVESDLVMYRYHPGCATLGVSESAIWDLRLGELRRRVLCNWDQFTVWSAGKQGKRFYKSLSGNERSKVTAFCDVDNRKIQRGWHEEFDTETRKITSRVPIIHVKEAHPPLVVCVKLDLTDGDLENLVLESGWIEGRDIVFFG</sequence>
<dbReference type="EMBL" id="CAJGYM010000047">
    <property type="protein sequence ID" value="CAD6194763.1"/>
    <property type="molecule type" value="Genomic_DNA"/>
</dbReference>